<gene>
    <name evidence="7" type="ORF">UG56_003440</name>
</gene>
<dbReference type="Pfam" id="PF02656">
    <property type="entry name" value="DUF202"/>
    <property type="match status" value="1"/>
</dbReference>
<reference evidence="7" key="1">
    <citation type="submission" date="2016-10" db="EMBL/GenBank/DDBJ databases">
        <title>Draft Genome Sequence of Nocardioides luteus Strain BAFB, an Alkane-Degrading Bacterium Isolated from JP-7 Polluted Soil.</title>
        <authorList>
            <person name="Brown L."/>
            <person name="Ruiz O.N."/>
            <person name="Gunasekera T."/>
        </authorList>
    </citation>
    <scope>NUCLEOTIDE SEQUENCE [LARGE SCALE GENOMIC DNA]</scope>
    <source>
        <strain evidence="7">BAFB</strain>
    </source>
</reference>
<feature type="domain" description="DUF202" evidence="6">
    <location>
        <begin position="5"/>
        <end position="60"/>
    </location>
</feature>
<comment type="caution">
    <text evidence="7">The sequence shown here is derived from an EMBL/GenBank/DDBJ whole genome shotgun (WGS) entry which is preliminary data.</text>
</comment>
<organism evidence="7 8">
    <name type="scientific">Nocardioides luteus</name>
    <dbReference type="NCBI Taxonomy" id="1844"/>
    <lineage>
        <taxon>Bacteria</taxon>
        <taxon>Bacillati</taxon>
        <taxon>Actinomycetota</taxon>
        <taxon>Actinomycetes</taxon>
        <taxon>Propionibacteriales</taxon>
        <taxon>Nocardioidaceae</taxon>
        <taxon>Nocardioides</taxon>
    </lineage>
</organism>
<evidence type="ECO:0000256" key="1">
    <source>
        <dbReference type="ARBA" id="ARBA00004127"/>
    </source>
</evidence>
<comment type="subcellular location">
    <subcellularLocation>
        <location evidence="1">Endomembrane system</location>
        <topology evidence="1">Multi-pass membrane protein</topology>
    </subcellularLocation>
</comment>
<evidence type="ECO:0000256" key="4">
    <source>
        <dbReference type="ARBA" id="ARBA00023136"/>
    </source>
</evidence>
<accession>A0A1J4NAZ9</accession>
<dbReference type="Proteomes" id="UP000033772">
    <property type="component" value="Unassembled WGS sequence"/>
</dbReference>
<dbReference type="AlphaFoldDB" id="A0A1J4NAZ9"/>
<keyword evidence="3 5" id="KW-1133">Transmembrane helix</keyword>
<evidence type="ECO:0000256" key="5">
    <source>
        <dbReference type="SAM" id="Phobius"/>
    </source>
</evidence>
<dbReference type="InterPro" id="IPR003807">
    <property type="entry name" value="DUF202"/>
</dbReference>
<keyword evidence="4 5" id="KW-0472">Membrane</keyword>
<proteinExistence type="predicted"/>
<evidence type="ECO:0000256" key="2">
    <source>
        <dbReference type="ARBA" id="ARBA00022692"/>
    </source>
</evidence>
<keyword evidence="8" id="KW-1185">Reference proteome</keyword>
<dbReference type="RefSeq" id="WP_045550445.1">
    <property type="nucleotide sequence ID" value="NZ_JZDQ02000004.1"/>
</dbReference>
<dbReference type="STRING" id="1844.UG56_003440"/>
<evidence type="ECO:0000259" key="6">
    <source>
        <dbReference type="Pfam" id="PF02656"/>
    </source>
</evidence>
<feature type="transmembrane region" description="Helical" evidence="5">
    <location>
        <begin position="41"/>
        <end position="60"/>
    </location>
</feature>
<feature type="transmembrane region" description="Helical" evidence="5">
    <location>
        <begin position="67"/>
        <end position="86"/>
    </location>
</feature>
<protein>
    <recommendedName>
        <fullName evidence="6">DUF202 domain-containing protein</fullName>
    </recommendedName>
</protein>
<sequence length="87" mass="8972">MSGGDPGLQPERTELAWRRTHLSLVVAALVVARHPLAEGPLWWRLGAALAVAALAAYLLLSRRRVGATAGVAAVIALVEVVGIAGLG</sequence>
<keyword evidence="2 5" id="KW-0812">Transmembrane</keyword>
<evidence type="ECO:0000313" key="8">
    <source>
        <dbReference type="Proteomes" id="UP000033772"/>
    </source>
</evidence>
<evidence type="ECO:0000313" key="7">
    <source>
        <dbReference type="EMBL" id="OIJ28127.1"/>
    </source>
</evidence>
<name>A0A1J4NAZ9_9ACTN</name>
<dbReference type="GO" id="GO:0012505">
    <property type="term" value="C:endomembrane system"/>
    <property type="evidence" value="ECO:0007669"/>
    <property type="project" value="UniProtKB-SubCell"/>
</dbReference>
<dbReference type="EMBL" id="JZDQ02000004">
    <property type="protein sequence ID" value="OIJ28127.1"/>
    <property type="molecule type" value="Genomic_DNA"/>
</dbReference>
<evidence type="ECO:0000256" key="3">
    <source>
        <dbReference type="ARBA" id="ARBA00022989"/>
    </source>
</evidence>